<dbReference type="RefSeq" id="WP_054431622.1">
    <property type="nucleotide sequence ID" value="NZ_CADIJR010000034.1"/>
</dbReference>
<dbReference type="AlphaFoldDB" id="A0A6J5AGS0"/>
<proteinExistence type="predicted"/>
<protein>
    <submittedName>
        <fullName evidence="1">Uncharacterized protein</fullName>
    </submittedName>
</protein>
<name>A0A6J5AGS0_9BURK</name>
<evidence type="ECO:0000313" key="2">
    <source>
        <dbReference type="Proteomes" id="UP000507979"/>
    </source>
</evidence>
<accession>A0A6J5AGS0</accession>
<evidence type="ECO:0000313" key="1">
    <source>
        <dbReference type="EMBL" id="CAB3665268.1"/>
    </source>
</evidence>
<dbReference type="Proteomes" id="UP000507979">
    <property type="component" value="Unassembled WGS sequence"/>
</dbReference>
<sequence>MLKIEKFIDGQHEKTIKAPAFLVSLASKMLPESGHSKLMAQGINLRAMAQAKRSGTAYSTSFSVRERGISKRIVVSLA</sequence>
<gene>
    <name evidence="1" type="ORF">LMG26845_03487</name>
</gene>
<organism evidence="1 2">
    <name type="scientific">Achromobacter insuavis</name>
    <dbReference type="NCBI Taxonomy" id="1287735"/>
    <lineage>
        <taxon>Bacteria</taxon>
        <taxon>Pseudomonadati</taxon>
        <taxon>Pseudomonadota</taxon>
        <taxon>Betaproteobacteria</taxon>
        <taxon>Burkholderiales</taxon>
        <taxon>Alcaligenaceae</taxon>
        <taxon>Achromobacter</taxon>
    </lineage>
</organism>
<dbReference type="GeneID" id="92899351"/>
<keyword evidence="2" id="KW-1185">Reference proteome</keyword>
<reference evidence="1 2" key="1">
    <citation type="submission" date="2020-04" db="EMBL/GenBank/DDBJ databases">
        <authorList>
            <person name="De Canck E."/>
        </authorList>
    </citation>
    <scope>NUCLEOTIDE SEQUENCE [LARGE SCALE GENOMIC DNA]</scope>
    <source>
        <strain evidence="1 2">LMG 26845</strain>
    </source>
</reference>
<dbReference type="EMBL" id="CADIJR010000034">
    <property type="protein sequence ID" value="CAB3665268.1"/>
    <property type="molecule type" value="Genomic_DNA"/>
</dbReference>